<gene>
    <name evidence="2" type="ORF">M6B22_07760</name>
</gene>
<evidence type="ECO:0000259" key="1">
    <source>
        <dbReference type="Pfam" id="PF03358"/>
    </source>
</evidence>
<organism evidence="2 3">
    <name type="scientific">Jatrophihabitans cynanchi</name>
    <dbReference type="NCBI Taxonomy" id="2944128"/>
    <lineage>
        <taxon>Bacteria</taxon>
        <taxon>Bacillati</taxon>
        <taxon>Actinomycetota</taxon>
        <taxon>Actinomycetes</taxon>
        <taxon>Jatrophihabitantales</taxon>
        <taxon>Jatrophihabitantaceae</taxon>
        <taxon>Jatrophihabitans</taxon>
    </lineage>
</organism>
<dbReference type="Proteomes" id="UP001164693">
    <property type="component" value="Chromosome"/>
</dbReference>
<dbReference type="EMBL" id="CP097463">
    <property type="protein sequence ID" value="WAX58653.1"/>
    <property type="molecule type" value="Genomic_DNA"/>
</dbReference>
<dbReference type="InterPro" id="IPR029039">
    <property type="entry name" value="Flavoprotein-like_sf"/>
</dbReference>
<accession>A0ABY7K2C0</accession>
<dbReference type="InterPro" id="IPR005025">
    <property type="entry name" value="FMN_Rdtase-like_dom"/>
</dbReference>
<protein>
    <submittedName>
        <fullName evidence="2">NAD(P)H-dependent oxidoreductase</fullName>
    </submittedName>
</protein>
<evidence type="ECO:0000313" key="2">
    <source>
        <dbReference type="EMBL" id="WAX58653.1"/>
    </source>
</evidence>
<dbReference type="Gene3D" id="3.40.50.360">
    <property type="match status" value="1"/>
</dbReference>
<sequence length="158" mass="16274">MTSQPASKVLLVVHHTTSPALQQLLEAALDGARADGIEGVEVRVRPALGTSVVDVLEADGFVLGTPANIGYMSGALKAFFDLVYYPTLTAKSGAPYGLYVHGNSDTAGAVRAVESITKGLGWERVHEPVTVIGGATEQASEAVWELAATVAARLAGSG</sequence>
<dbReference type="SUPFAM" id="SSF52218">
    <property type="entry name" value="Flavoproteins"/>
    <property type="match status" value="1"/>
</dbReference>
<evidence type="ECO:0000313" key="3">
    <source>
        <dbReference type="Proteomes" id="UP001164693"/>
    </source>
</evidence>
<feature type="domain" description="NADPH-dependent FMN reductase-like" evidence="1">
    <location>
        <begin position="55"/>
        <end position="122"/>
    </location>
</feature>
<keyword evidence="3" id="KW-1185">Reference proteome</keyword>
<dbReference type="Pfam" id="PF03358">
    <property type="entry name" value="FMN_red"/>
    <property type="match status" value="1"/>
</dbReference>
<proteinExistence type="predicted"/>
<reference evidence="2" key="1">
    <citation type="submission" date="2022-05" db="EMBL/GenBank/DDBJ databases">
        <title>Jatrophihabitans sp. SB3-54 whole genome sequence.</title>
        <authorList>
            <person name="Suh M.K."/>
            <person name="Eom M.K."/>
            <person name="Kim J.S."/>
            <person name="Kim H.S."/>
            <person name="Do H.E."/>
            <person name="Shin Y.K."/>
            <person name="Lee J.-S."/>
        </authorList>
    </citation>
    <scope>NUCLEOTIDE SEQUENCE</scope>
    <source>
        <strain evidence="2">SB3-54</strain>
    </source>
</reference>
<name>A0ABY7K2C0_9ACTN</name>
<dbReference type="RefSeq" id="WP_269445192.1">
    <property type="nucleotide sequence ID" value="NZ_CP097463.1"/>
</dbReference>